<name>A0ABX2CSY5_9CYAN</name>
<dbReference type="InterPro" id="IPR017580">
    <property type="entry name" value="OHCU_decarboxylase-1"/>
</dbReference>
<proteinExistence type="predicted"/>
<dbReference type="PANTHER" id="PTHR43466">
    <property type="entry name" value="2-OXO-4-HYDROXY-4-CARBOXY-5-UREIDOIMIDAZOLINE DECARBOXYLASE-RELATED"/>
    <property type="match status" value="1"/>
</dbReference>
<keyword evidence="4" id="KW-0659">Purine metabolism</keyword>
<keyword evidence="9" id="KW-1185">Reference proteome</keyword>
<feature type="domain" description="Oxo-4-hydroxy-4-carboxy-5-ureidoimidazoline decarboxylase" evidence="7">
    <location>
        <begin position="9"/>
        <end position="161"/>
    </location>
</feature>
<evidence type="ECO:0000256" key="2">
    <source>
        <dbReference type="ARBA" id="ARBA00004754"/>
    </source>
</evidence>
<dbReference type="NCBIfam" id="TIGR03164">
    <property type="entry name" value="UHCUDC"/>
    <property type="match status" value="1"/>
</dbReference>
<dbReference type="InterPro" id="IPR018020">
    <property type="entry name" value="OHCU_decarboxylase"/>
</dbReference>
<keyword evidence="6" id="KW-0456">Lyase</keyword>
<reference evidence="8 9" key="1">
    <citation type="journal article" date="2020" name="Sci. Rep.">
        <title>A novel cyanobacterial geosmin producer, revising GeoA distribution and dispersion patterns in Bacteria.</title>
        <authorList>
            <person name="Churro C."/>
            <person name="Semedo-Aguiar A.P."/>
            <person name="Silva A.D."/>
            <person name="Pereira-Leal J.B."/>
            <person name="Leite R.B."/>
        </authorList>
    </citation>
    <scope>NUCLEOTIDE SEQUENCE [LARGE SCALE GENOMIC DNA]</scope>
    <source>
        <strain evidence="8 9">IPMA8</strain>
    </source>
</reference>
<accession>A0ABX2CSY5</accession>
<dbReference type="InterPro" id="IPR036778">
    <property type="entry name" value="OHCU_decarboxylase_sf"/>
</dbReference>
<evidence type="ECO:0000256" key="1">
    <source>
        <dbReference type="ARBA" id="ARBA00001163"/>
    </source>
</evidence>
<dbReference type="PANTHER" id="PTHR43466:SF1">
    <property type="entry name" value="2-OXO-4-HYDROXY-4-CARBOXY-5-UREIDOIMIDAZOLINE DECARBOXYLASE-RELATED"/>
    <property type="match status" value="1"/>
</dbReference>
<evidence type="ECO:0000313" key="9">
    <source>
        <dbReference type="Proteomes" id="UP000702425"/>
    </source>
</evidence>
<evidence type="ECO:0000256" key="6">
    <source>
        <dbReference type="ARBA" id="ARBA00023239"/>
    </source>
</evidence>
<gene>
    <name evidence="8" type="primary">pucL</name>
    <name evidence="8" type="ORF">E5S67_01221</name>
</gene>
<dbReference type="EC" id="4.1.1.97" evidence="3"/>
<comment type="catalytic activity">
    <reaction evidence="1">
        <text>5-hydroxy-2-oxo-4-ureido-2,5-dihydro-1H-imidazole-5-carboxylate + H(+) = (S)-allantoin + CO2</text>
        <dbReference type="Rhea" id="RHEA:26301"/>
        <dbReference type="ChEBI" id="CHEBI:15378"/>
        <dbReference type="ChEBI" id="CHEBI:15678"/>
        <dbReference type="ChEBI" id="CHEBI:16526"/>
        <dbReference type="ChEBI" id="CHEBI:58639"/>
        <dbReference type="EC" id="4.1.1.97"/>
    </reaction>
</comment>
<keyword evidence="5" id="KW-0210">Decarboxylase</keyword>
<dbReference type="RefSeq" id="WP_172186177.1">
    <property type="nucleotide sequence ID" value="NZ_CAWPPK010000057.1"/>
</dbReference>
<organism evidence="8 9">
    <name type="scientific">Microcoleus asticus IPMA8</name>
    <dbReference type="NCBI Taxonomy" id="2563858"/>
    <lineage>
        <taxon>Bacteria</taxon>
        <taxon>Bacillati</taxon>
        <taxon>Cyanobacteriota</taxon>
        <taxon>Cyanophyceae</taxon>
        <taxon>Oscillatoriophycideae</taxon>
        <taxon>Oscillatoriales</taxon>
        <taxon>Microcoleaceae</taxon>
        <taxon>Microcoleus</taxon>
        <taxon>Microcoleus asticus</taxon>
    </lineage>
</organism>
<evidence type="ECO:0000256" key="5">
    <source>
        <dbReference type="ARBA" id="ARBA00022793"/>
    </source>
</evidence>
<comment type="pathway">
    <text evidence="2">Purine metabolism; urate degradation; (S)-allantoin from urate: step 3/3.</text>
</comment>
<evidence type="ECO:0000256" key="4">
    <source>
        <dbReference type="ARBA" id="ARBA00022631"/>
    </source>
</evidence>
<comment type="caution">
    <text evidence="8">The sequence shown here is derived from an EMBL/GenBank/DDBJ whole genome shotgun (WGS) entry which is preliminary data.</text>
</comment>
<dbReference type="Proteomes" id="UP000702425">
    <property type="component" value="Unassembled WGS sequence"/>
</dbReference>
<evidence type="ECO:0000313" key="8">
    <source>
        <dbReference type="EMBL" id="NQE33502.1"/>
    </source>
</evidence>
<dbReference type="Pfam" id="PF09349">
    <property type="entry name" value="OHCU_decarbox"/>
    <property type="match status" value="1"/>
</dbReference>
<sequence>MPYSLVQLNQISQEEFTQALGEIFEHTPAIARRTWDDRPFASTADLHAKMVTVVSAMTDAEKLALIQAHPDLGSKAKMAEASVSEQTGVGLDRLSVEEFDRFQFLNRSYREKFDFPFIAAVKKHTKTSIIEAFKSRLDNSFETEMQQALAEICEIARFRIESAIRN</sequence>
<dbReference type="EMBL" id="SRRZ01000015">
    <property type="protein sequence ID" value="NQE33502.1"/>
    <property type="molecule type" value="Genomic_DNA"/>
</dbReference>
<evidence type="ECO:0000256" key="3">
    <source>
        <dbReference type="ARBA" id="ARBA00012257"/>
    </source>
</evidence>
<dbReference type="SUPFAM" id="SSF158694">
    <property type="entry name" value="UraD-Like"/>
    <property type="match status" value="1"/>
</dbReference>
<protein>
    <recommendedName>
        <fullName evidence="3">2-oxo-4-hydroxy-4-carboxy-5-ureidoimidazoline decarboxylase</fullName>
        <ecNumber evidence="3">4.1.1.97</ecNumber>
    </recommendedName>
</protein>
<evidence type="ECO:0000259" key="7">
    <source>
        <dbReference type="Pfam" id="PF09349"/>
    </source>
</evidence>
<dbReference type="Gene3D" id="1.10.3330.10">
    <property type="entry name" value="Oxo-4-hydroxy-4-carboxy-5-ureidoimidazoline decarboxylase"/>
    <property type="match status" value="1"/>
</dbReference>